<dbReference type="InterPro" id="IPR044939">
    <property type="entry name" value="EutB_dom_2_sf"/>
</dbReference>
<dbReference type="InterPro" id="IPR044941">
    <property type="entry name" value="EutB_N_sf"/>
</dbReference>
<name>Q0REB7_FRAAA</name>
<dbReference type="AlphaFoldDB" id="Q0REB7"/>
<dbReference type="GO" id="GO:0008851">
    <property type="term" value="F:ethanolamine ammonia-lyase activity"/>
    <property type="evidence" value="ECO:0007669"/>
    <property type="project" value="UniProtKB-UniRule"/>
</dbReference>
<feature type="binding site" evidence="1">
    <location>
        <position position="431"/>
    </location>
    <ligand>
        <name>adenosylcob(III)alamin</name>
        <dbReference type="ChEBI" id="CHEBI:18408"/>
    </ligand>
</feature>
<dbReference type="Proteomes" id="UP000000657">
    <property type="component" value="Chromosome"/>
</dbReference>
<dbReference type="Gene3D" id="3.20.20.70">
    <property type="entry name" value="Aldolase class I"/>
    <property type="match status" value="1"/>
</dbReference>
<dbReference type="Gene3D" id="1.10.220.70">
    <property type="entry name" value="lyase"/>
    <property type="match status" value="1"/>
</dbReference>
<dbReference type="HAMAP" id="MF_00861">
    <property type="entry name" value="EutB"/>
    <property type="match status" value="1"/>
</dbReference>
<evidence type="ECO:0000313" key="2">
    <source>
        <dbReference type="EMBL" id="CAJ64193.1"/>
    </source>
</evidence>
<dbReference type="PANTHER" id="PTHR39329">
    <property type="entry name" value="ETHANOLAMINE AMMONIA-LYASE HEAVY CHAIN"/>
    <property type="match status" value="1"/>
</dbReference>
<comment type="catalytic activity">
    <reaction evidence="1">
        <text>ethanolamine = acetaldehyde + NH4(+)</text>
        <dbReference type="Rhea" id="RHEA:15313"/>
        <dbReference type="ChEBI" id="CHEBI:15343"/>
        <dbReference type="ChEBI" id="CHEBI:28938"/>
        <dbReference type="ChEBI" id="CHEBI:57603"/>
        <dbReference type="EC" id="4.3.1.7"/>
    </reaction>
</comment>
<comment type="subcellular location">
    <subcellularLocation>
        <location evidence="1">Bacterial microcompartment</location>
    </subcellularLocation>
</comment>
<proteinExistence type="inferred from homology"/>
<feature type="binding site" evidence="1">
    <location>
        <position position="218"/>
    </location>
    <ligand>
        <name>adenosylcob(III)alamin</name>
        <dbReference type="ChEBI" id="CHEBI:18408"/>
    </ligand>
</feature>
<dbReference type="Gene3D" id="2.30.170.30">
    <property type="entry name" value="ethanolamine ammonia-lyase heavy chain domain like"/>
    <property type="match status" value="1"/>
</dbReference>
<dbReference type="InterPro" id="IPR010628">
    <property type="entry name" value="EutB"/>
</dbReference>
<accession>Q0REB7</accession>
<sequence>MHRRATCVRGRSASASGSRLGREVAAVAYRMTVRGERHVFADLAELFAKANEEKSGDQLAGIAAGSARQRVAAKLALADVTLGEIVAAPLIDDAVTDLILRGQDAALFAPLASLTVGEFRELVLSPSFPARWRDDGLARAITPEIAAATAKIMSDKDLICAAKPLRTVTRCRNTIGEAGVLGVRVQPNHPADDLEGILLSVLDGLLHGCGDAVLGVNPARESVEQVGTILRGLGALVDALALPTQTCVLAHLTTQLAALAAGAPVDLLFQSVAGTEAANTSFGITLDLLAEGREAVLAHHRRDRSGDFVGEQVMYFETGQGSALSADAHHGVDQLTCEARAHGVARAFDPFLVNSVVGFIGPEYLADARQITRAGLEDHFVGKLLGLPMGCDVCYTNHVDADQNTNDDLLVLLVAAGCTFVMGVPSADDVMLGYQSTSYHDAAGMRELFNLHAAPEFTAWLTDRGLLVDGHLADPTGPVAALLTAGLDDALAALPTRPALPSGPTR</sequence>
<keyword evidence="1" id="KW-0170">Cobalt</keyword>
<comment type="function">
    <text evidence="1">Catalyzes the deamination of various vicinal amino-alcohols to oxo compounds. Allows this organism to utilize ethanolamine as the sole source of nitrogen and carbon in the presence of vitamin B12.</text>
</comment>
<dbReference type="eggNOG" id="COG4303">
    <property type="taxonomic scope" value="Bacteria"/>
</dbReference>
<gene>
    <name evidence="1 2" type="primary">eutB</name>
    <name evidence="2" type="ordered locus">FRAAL5560</name>
</gene>
<evidence type="ECO:0000313" key="3">
    <source>
        <dbReference type="Proteomes" id="UP000000657"/>
    </source>
</evidence>
<comment type="pathway">
    <text evidence="1">Amine and polyamine degradation; ethanolamine degradation.</text>
</comment>
<dbReference type="HOGENOM" id="CLU_048555_0_0_11"/>
<feature type="binding site" evidence="1">
    <location>
        <position position="217"/>
    </location>
    <ligand>
        <name>substrate</name>
    </ligand>
</feature>
<keyword evidence="1" id="KW-0846">Cobalamin</keyword>
<dbReference type="GO" id="GO:0009350">
    <property type="term" value="C:ethanolamine ammonia-lyase complex"/>
    <property type="evidence" value="ECO:0007669"/>
    <property type="project" value="UniProtKB-UniRule"/>
</dbReference>
<dbReference type="NCBIfam" id="NF011649">
    <property type="entry name" value="PRK15067.1"/>
    <property type="match status" value="1"/>
</dbReference>
<dbReference type="UniPathway" id="UPA00560"/>
<feature type="binding site" evidence="1">
    <location>
        <position position="325"/>
    </location>
    <ligand>
        <name>adenosylcob(III)alamin</name>
        <dbReference type="ChEBI" id="CHEBI:18408"/>
    </ligand>
</feature>
<feature type="binding site" evidence="1">
    <location>
        <begin position="184"/>
        <end position="186"/>
    </location>
    <ligand>
        <name>substrate</name>
    </ligand>
</feature>
<comment type="subunit">
    <text evidence="1">The basic unit is a heterodimer which dimerizes to form tetramers. The heterotetramers trimerize; 6 large subunits form a core ring with 6 small subunits projecting outwards.</text>
</comment>
<reference evidence="2 3" key="1">
    <citation type="journal article" date="2007" name="Genome Res.">
        <title>Genome characteristics of facultatively symbiotic Frankia sp. strains reflect host range and host plant biogeography.</title>
        <authorList>
            <person name="Normand P."/>
            <person name="Lapierre P."/>
            <person name="Tisa L.S."/>
            <person name="Gogarten J.P."/>
            <person name="Alloisio N."/>
            <person name="Bagnarol E."/>
            <person name="Bassi C.A."/>
            <person name="Berry A.M."/>
            <person name="Bickhart D.M."/>
            <person name="Choisne N."/>
            <person name="Couloux A."/>
            <person name="Cournoyer B."/>
            <person name="Cruveiller S."/>
            <person name="Daubin V."/>
            <person name="Demange N."/>
            <person name="Francino M.P."/>
            <person name="Goltsman E."/>
            <person name="Huang Y."/>
            <person name="Kopp O.R."/>
            <person name="Labarre L."/>
            <person name="Lapidus A."/>
            <person name="Lavire C."/>
            <person name="Marechal J."/>
            <person name="Martinez M."/>
            <person name="Mastronunzio J.E."/>
            <person name="Mullin B.C."/>
            <person name="Niemann J."/>
            <person name="Pujic P."/>
            <person name="Rawnsley T."/>
            <person name="Rouy Z."/>
            <person name="Schenowitz C."/>
            <person name="Sellstedt A."/>
            <person name="Tavares F."/>
            <person name="Tomkins J.P."/>
            <person name="Vallenet D."/>
            <person name="Valverde C."/>
            <person name="Wall L.G."/>
            <person name="Wang Y."/>
            <person name="Medigue C."/>
            <person name="Benson D.R."/>
        </authorList>
    </citation>
    <scope>NUCLEOTIDE SEQUENCE [LARGE SCALE GENOMIC DNA]</scope>
    <source>
        <strain evidence="3">DSM 45986 / CECT 9034 / ACN14a</strain>
    </source>
</reference>
<dbReference type="Pfam" id="PF06751">
    <property type="entry name" value="EutB"/>
    <property type="match status" value="1"/>
</dbReference>
<dbReference type="PANTHER" id="PTHR39329:SF1">
    <property type="entry name" value="ETHANOLAMINE AMMONIA-LYASE LARGE SUBUNIT"/>
    <property type="match status" value="1"/>
</dbReference>
<comment type="similarity">
    <text evidence="1">Belongs to the EutB family.</text>
</comment>
<dbReference type="InterPro" id="IPR013785">
    <property type="entry name" value="Aldolase_TIM"/>
</dbReference>
<comment type="cofactor">
    <cofactor evidence="1">
        <name>adenosylcob(III)alamin</name>
        <dbReference type="ChEBI" id="CHEBI:18408"/>
    </cofactor>
    <text evidence="1">Binds between the large and small subunits.</text>
</comment>
<dbReference type="EC" id="4.3.1.7" evidence="1"/>
<feature type="binding site" evidence="1">
    <location>
        <position position="317"/>
    </location>
    <ligand>
        <name>substrate</name>
    </ligand>
</feature>
<dbReference type="STRING" id="326424.FRAAL5560"/>
<feature type="binding site" evidence="1">
    <location>
        <position position="270"/>
    </location>
    <ligand>
        <name>adenosylcob(III)alamin</name>
        <dbReference type="ChEBI" id="CHEBI:18408"/>
    </ligand>
</feature>
<dbReference type="GO" id="GO:0031419">
    <property type="term" value="F:cobalamin binding"/>
    <property type="evidence" value="ECO:0007669"/>
    <property type="project" value="UniProtKB-UniRule"/>
</dbReference>
<evidence type="ECO:0000256" key="1">
    <source>
        <dbReference type="HAMAP-Rule" id="MF_00861"/>
    </source>
</evidence>
<feature type="binding site" evidence="1">
    <location>
        <position position="392"/>
    </location>
    <ligand>
        <name>substrate</name>
    </ligand>
</feature>
<dbReference type="KEGG" id="fal:FRAAL5560"/>
<dbReference type="GO" id="GO:0046336">
    <property type="term" value="P:ethanolamine catabolic process"/>
    <property type="evidence" value="ECO:0007669"/>
    <property type="project" value="UniProtKB-UniRule"/>
</dbReference>
<protein>
    <recommendedName>
        <fullName evidence="1">Ethanolamine ammonia-lyase large subunit</fullName>
        <shortName evidence="1">EAL large subunit</shortName>
        <ecNumber evidence="1">4.3.1.7</ecNumber>
    </recommendedName>
</protein>
<dbReference type="EMBL" id="CT573213">
    <property type="protein sequence ID" value="CAJ64193.1"/>
    <property type="molecule type" value="Genomic_DNA"/>
</dbReference>
<keyword evidence="1 2" id="KW-0456">Lyase</keyword>
<organism evidence="2 3">
    <name type="scientific">Frankia alni (strain DSM 45986 / CECT 9034 / ACN14a)</name>
    <dbReference type="NCBI Taxonomy" id="326424"/>
    <lineage>
        <taxon>Bacteria</taxon>
        <taxon>Bacillati</taxon>
        <taxon>Actinomycetota</taxon>
        <taxon>Actinomycetes</taxon>
        <taxon>Frankiales</taxon>
        <taxon>Frankiaceae</taxon>
        <taxon>Frankia</taxon>
    </lineage>
</organism>
<dbReference type="GO" id="GO:0006520">
    <property type="term" value="P:amino acid metabolic process"/>
    <property type="evidence" value="ECO:0007669"/>
    <property type="project" value="InterPro"/>
</dbReference>
<keyword evidence="1" id="KW-1283">Bacterial microcompartment</keyword>
<dbReference type="GO" id="GO:0005829">
    <property type="term" value="C:cytosol"/>
    <property type="evidence" value="ECO:0007669"/>
    <property type="project" value="TreeGrafter"/>
</dbReference>
<dbReference type="GO" id="GO:0031471">
    <property type="term" value="C:ethanolamine degradation polyhedral organelle"/>
    <property type="evidence" value="ECO:0007669"/>
    <property type="project" value="UniProtKB-UniRule"/>
</dbReference>
<keyword evidence="3" id="KW-1185">Reference proteome</keyword>